<reference evidence="1 2" key="1">
    <citation type="submission" date="2021-06" db="EMBL/GenBank/DDBJ databases">
        <authorList>
            <person name="Kallberg Y."/>
            <person name="Tangrot J."/>
            <person name="Rosling A."/>
        </authorList>
    </citation>
    <scope>NUCLEOTIDE SEQUENCE [LARGE SCALE GENOMIC DNA]</scope>
    <source>
        <strain evidence="1 2">120-4 pot B 10/14</strain>
    </source>
</reference>
<gene>
    <name evidence="1" type="ORF">GMARGA_LOCUS16288</name>
</gene>
<sequence>MDILYRKPLSDPLTLTGIKAKDILVLPTTATVDQILQYLNQRRNLARVLKRLLPTQKAKLFNLEKMLYYSSKVLHQNSRKFYPSSVGLLTRMLDKVRNMKIKLDNIVVPTFLYIIELLKETLLLGTNWFQKTNAQIHFDEQKLYLQDTFDKFDYEENEKIDEVEDYFIEEYHEENLVTNIEEFSKVKGQQIVKNDNLILQQGQEIKEFLFGKKRIFEQDLEDLDHAKIITHTINTREATLINQGSYKSSTGGIE</sequence>
<name>A0ABN7VB36_GIGMA</name>
<dbReference type="Gene3D" id="2.40.70.10">
    <property type="entry name" value="Acid Proteases"/>
    <property type="match status" value="1"/>
</dbReference>
<proteinExistence type="predicted"/>
<dbReference type="Proteomes" id="UP000789901">
    <property type="component" value="Unassembled WGS sequence"/>
</dbReference>
<organism evidence="1 2">
    <name type="scientific">Gigaspora margarita</name>
    <dbReference type="NCBI Taxonomy" id="4874"/>
    <lineage>
        <taxon>Eukaryota</taxon>
        <taxon>Fungi</taxon>
        <taxon>Fungi incertae sedis</taxon>
        <taxon>Mucoromycota</taxon>
        <taxon>Glomeromycotina</taxon>
        <taxon>Glomeromycetes</taxon>
        <taxon>Diversisporales</taxon>
        <taxon>Gigasporaceae</taxon>
        <taxon>Gigaspora</taxon>
    </lineage>
</organism>
<comment type="caution">
    <text evidence="1">The sequence shown here is derived from an EMBL/GenBank/DDBJ whole genome shotgun (WGS) entry which is preliminary data.</text>
</comment>
<evidence type="ECO:0000313" key="1">
    <source>
        <dbReference type="EMBL" id="CAG8750084.1"/>
    </source>
</evidence>
<protein>
    <submittedName>
        <fullName evidence="1">3869_t:CDS:1</fullName>
    </submittedName>
</protein>
<dbReference type="EMBL" id="CAJVQB010011741">
    <property type="protein sequence ID" value="CAG8750084.1"/>
    <property type="molecule type" value="Genomic_DNA"/>
</dbReference>
<dbReference type="InterPro" id="IPR021109">
    <property type="entry name" value="Peptidase_aspartic_dom_sf"/>
</dbReference>
<evidence type="ECO:0000313" key="2">
    <source>
        <dbReference type="Proteomes" id="UP000789901"/>
    </source>
</evidence>
<accession>A0ABN7VB36</accession>
<keyword evidence="2" id="KW-1185">Reference proteome</keyword>